<keyword evidence="1" id="KW-0732">Signal</keyword>
<keyword evidence="3" id="KW-1185">Reference proteome</keyword>
<reference evidence="2" key="2">
    <citation type="submission" date="2020-05" db="EMBL/GenBank/DDBJ databases">
        <authorList>
            <person name="Kim H.-S."/>
            <person name="Proctor R.H."/>
            <person name="Brown D.W."/>
        </authorList>
    </citation>
    <scope>NUCLEOTIDE SEQUENCE</scope>
    <source>
        <strain evidence="2">NRRL 45417</strain>
    </source>
</reference>
<gene>
    <name evidence="2" type="ORF">FGADI_13405</name>
</gene>
<dbReference type="EMBL" id="JABFAI010000549">
    <property type="protein sequence ID" value="KAF4943457.1"/>
    <property type="molecule type" value="Genomic_DNA"/>
</dbReference>
<name>A0A8H4WMI1_9HYPO</name>
<feature type="signal peptide" evidence="1">
    <location>
        <begin position="1"/>
        <end position="16"/>
    </location>
</feature>
<dbReference type="AlphaFoldDB" id="A0A8H4WMI1"/>
<dbReference type="Proteomes" id="UP000604273">
    <property type="component" value="Unassembled WGS sequence"/>
</dbReference>
<protein>
    <submittedName>
        <fullName evidence="2">Uncharacterized protein</fullName>
    </submittedName>
</protein>
<feature type="chain" id="PRO_5034626201" evidence="1">
    <location>
        <begin position="17"/>
        <end position="472"/>
    </location>
</feature>
<sequence>MLPISLLALLAAAAIATPINEPLEQTTGSVSSVPFELDTRSTEIVVGDETDAALWSEPGDTELEARQVNYRCFNSGVSVGAMKSEIESACGYLQGGYATNQEKKACRNFSATFRVNFAIRNMVGGRGHDYAACVDRLTAIDKRCPFGGRVNRANWECLYEKLRDPACSRMIELGAKLGDPESIEAWDKIQKLPSLPLAGDRSPNKYLRALHGLWQTLTLGPSLDKPVSSSERLIAHAGDAPPSSFVSRVDQYNKSRCFRIMANSSLRSFGSLPPSHRYSNDLTPAKLFQVMFTSFTTRNLTRLEDEAVCLATTLGTDIDAILRESSPEEQIRILLTSIGTLPLSILFIQSERLHGDNCRWIPRTLLHRGAKVVEGSYQCQPYGRLMYQGRALISTRPFAINKTGSYFTIEAINGKHCFVGIQPQPGLDIEDGEKRYLIIPSRPALGRDHVPQEVAILVVNGKRFYQNRRIVG</sequence>
<evidence type="ECO:0000256" key="1">
    <source>
        <dbReference type="SAM" id="SignalP"/>
    </source>
</evidence>
<dbReference type="OrthoDB" id="5130764at2759"/>
<comment type="caution">
    <text evidence="2">The sequence shown here is derived from an EMBL/GenBank/DDBJ whole genome shotgun (WGS) entry which is preliminary data.</text>
</comment>
<dbReference type="PANTHER" id="PTHR39596:SF3">
    <property type="entry name" value="HETEROKARYON INCOMPATIBILITY DOMAIN-CONTAINING PROTEIN"/>
    <property type="match status" value="1"/>
</dbReference>
<accession>A0A8H4WMI1</accession>
<evidence type="ECO:0000313" key="3">
    <source>
        <dbReference type="Proteomes" id="UP000604273"/>
    </source>
</evidence>
<dbReference type="PANTHER" id="PTHR39596">
    <property type="match status" value="1"/>
</dbReference>
<evidence type="ECO:0000313" key="2">
    <source>
        <dbReference type="EMBL" id="KAF4943457.1"/>
    </source>
</evidence>
<organism evidence="2 3">
    <name type="scientific">Fusarium gaditjirri</name>
    <dbReference type="NCBI Taxonomy" id="282569"/>
    <lineage>
        <taxon>Eukaryota</taxon>
        <taxon>Fungi</taxon>
        <taxon>Dikarya</taxon>
        <taxon>Ascomycota</taxon>
        <taxon>Pezizomycotina</taxon>
        <taxon>Sordariomycetes</taxon>
        <taxon>Hypocreomycetidae</taxon>
        <taxon>Hypocreales</taxon>
        <taxon>Nectriaceae</taxon>
        <taxon>Fusarium</taxon>
        <taxon>Fusarium nisikadoi species complex</taxon>
    </lineage>
</organism>
<proteinExistence type="predicted"/>
<reference evidence="2" key="1">
    <citation type="journal article" date="2020" name="BMC Genomics">
        <title>Correction to: Identification and distribution of gene clusters required for synthesis of sphingolipid metabolism inhibitors in diverse species of the filamentous fungus Fusarium.</title>
        <authorList>
            <person name="Kim H.S."/>
            <person name="Lohmar J.M."/>
            <person name="Busman M."/>
            <person name="Brown D.W."/>
            <person name="Naumann T.A."/>
            <person name="Divon H.H."/>
            <person name="Lysoe E."/>
            <person name="Uhlig S."/>
            <person name="Proctor R.H."/>
        </authorList>
    </citation>
    <scope>NUCLEOTIDE SEQUENCE</scope>
    <source>
        <strain evidence="2">NRRL 45417</strain>
    </source>
</reference>